<gene>
    <name evidence="1" type="ORF">HPB47_000675</name>
</gene>
<sequence length="360" mass="41314">MLGPRVLVLGRERRSSFLAILGFLMLSSLVHSFWYFANTLMEHQLLRAQPPLATPAWTSPQGAYNLSVLDEHSDPRTLLDRSDFHYVLNSDRCGGPQDLFLVVFVHSAPTHWDKRRAIRETWGNASVLRAATTERMALVFMVGRADDSQTQEALVREGSLHGDLVMGNFVDSYRNLTYKHVMGLKWVTYFCRNARYVLKTDDDVFMDLFQLTSYLRDALGALAPPNLMMCVLIRRPYVKRSQRSKWRVSFREYRGNHYPPYCSGWGVVMSPDVVFNLYRASAGMPYFWVDDVLITGILAQRIGLTHVDFGEHLAASGQEALAWLGQAPQEPPPFMGHPDLDTDLVYRLWNKTRSYVFHTW</sequence>
<keyword evidence="2" id="KW-1185">Reference proteome</keyword>
<reference evidence="1 2" key="1">
    <citation type="journal article" date="2020" name="Cell">
        <title>Large-Scale Comparative Analyses of Tick Genomes Elucidate Their Genetic Diversity and Vector Capacities.</title>
        <authorList>
            <consortium name="Tick Genome and Microbiome Consortium (TIGMIC)"/>
            <person name="Jia N."/>
            <person name="Wang J."/>
            <person name="Shi W."/>
            <person name="Du L."/>
            <person name="Sun Y."/>
            <person name="Zhan W."/>
            <person name="Jiang J.F."/>
            <person name="Wang Q."/>
            <person name="Zhang B."/>
            <person name="Ji P."/>
            <person name="Bell-Sakyi L."/>
            <person name="Cui X.M."/>
            <person name="Yuan T.T."/>
            <person name="Jiang B.G."/>
            <person name="Yang W.F."/>
            <person name="Lam T.T."/>
            <person name="Chang Q.C."/>
            <person name="Ding S.J."/>
            <person name="Wang X.J."/>
            <person name="Zhu J.G."/>
            <person name="Ruan X.D."/>
            <person name="Zhao L."/>
            <person name="Wei J.T."/>
            <person name="Ye R.Z."/>
            <person name="Que T.C."/>
            <person name="Du C.H."/>
            <person name="Zhou Y.H."/>
            <person name="Cheng J.X."/>
            <person name="Dai P.F."/>
            <person name="Guo W.B."/>
            <person name="Han X.H."/>
            <person name="Huang E.J."/>
            <person name="Li L.F."/>
            <person name="Wei W."/>
            <person name="Gao Y.C."/>
            <person name="Liu J.Z."/>
            <person name="Shao H.Z."/>
            <person name="Wang X."/>
            <person name="Wang C.C."/>
            <person name="Yang T.C."/>
            <person name="Huo Q.B."/>
            <person name="Li W."/>
            <person name="Chen H.Y."/>
            <person name="Chen S.E."/>
            <person name="Zhou L.G."/>
            <person name="Ni X.B."/>
            <person name="Tian J.H."/>
            <person name="Sheng Y."/>
            <person name="Liu T."/>
            <person name="Pan Y.S."/>
            <person name="Xia L.Y."/>
            <person name="Li J."/>
            <person name="Zhao F."/>
            <person name="Cao W.C."/>
        </authorList>
    </citation>
    <scope>NUCLEOTIDE SEQUENCE [LARGE SCALE GENOMIC DNA]</scope>
    <source>
        <strain evidence="1">Iper-2018</strain>
    </source>
</reference>
<organism evidence="1 2">
    <name type="scientific">Ixodes persulcatus</name>
    <name type="common">Taiga tick</name>
    <dbReference type="NCBI Taxonomy" id="34615"/>
    <lineage>
        <taxon>Eukaryota</taxon>
        <taxon>Metazoa</taxon>
        <taxon>Ecdysozoa</taxon>
        <taxon>Arthropoda</taxon>
        <taxon>Chelicerata</taxon>
        <taxon>Arachnida</taxon>
        <taxon>Acari</taxon>
        <taxon>Parasitiformes</taxon>
        <taxon>Ixodida</taxon>
        <taxon>Ixodoidea</taxon>
        <taxon>Ixodidae</taxon>
        <taxon>Ixodinae</taxon>
        <taxon>Ixodes</taxon>
    </lineage>
</organism>
<name>A0AC60PR65_IXOPE</name>
<comment type="caution">
    <text evidence="1">The sequence shown here is derived from an EMBL/GenBank/DDBJ whole genome shotgun (WGS) entry which is preliminary data.</text>
</comment>
<proteinExistence type="predicted"/>
<protein>
    <submittedName>
        <fullName evidence="1">Uncharacterized protein</fullName>
    </submittedName>
</protein>
<dbReference type="Proteomes" id="UP000805193">
    <property type="component" value="Unassembled WGS sequence"/>
</dbReference>
<accession>A0AC60PR65</accession>
<evidence type="ECO:0000313" key="1">
    <source>
        <dbReference type="EMBL" id="KAG0423550.1"/>
    </source>
</evidence>
<evidence type="ECO:0000313" key="2">
    <source>
        <dbReference type="Proteomes" id="UP000805193"/>
    </source>
</evidence>
<dbReference type="EMBL" id="JABSTQ010010088">
    <property type="protein sequence ID" value="KAG0423550.1"/>
    <property type="molecule type" value="Genomic_DNA"/>
</dbReference>